<dbReference type="PANTHER" id="PTHR11453:SF127">
    <property type="entry name" value="SOLUTE CARRIER FAMILY 4 MEMBER 11"/>
    <property type="match status" value="1"/>
</dbReference>
<reference evidence="8" key="1">
    <citation type="submission" date="2014-11" db="EMBL/GenBank/DDBJ databases">
        <authorList>
            <person name="Otto D Thomas"/>
            <person name="Naeem Raeece"/>
        </authorList>
    </citation>
    <scope>NUCLEOTIDE SEQUENCE</scope>
</reference>
<feature type="transmembrane region" description="Helical" evidence="6">
    <location>
        <begin position="189"/>
        <end position="209"/>
    </location>
</feature>
<evidence type="ECO:0000256" key="1">
    <source>
        <dbReference type="ARBA" id="ARBA00004141"/>
    </source>
</evidence>
<evidence type="ECO:0000259" key="7">
    <source>
        <dbReference type="Pfam" id="PF00955"/>
    </source>
</evidence>
<dbReference type="EMBL" id="CDMZ01002752">
    <property type="protein sequence ID" value="CEM43748.1"/>
    <property type="molecule type" value="Genomic_DNA"/>
</dbReference>
<feature type="non-terminal residue" evidence="8">
    <location>
        <position position="1"/>
    </location>
</feature>
<dbReference type="GO" id="GO:0050801">
    <property type="term" value="P:monoatomic ion homeostasis"/>
    <property type="evidence" value="ECO:0007669"/>
    <property type="project" value="TreeGrafter"/>
</dbReference>
<comment type="subcellular location">
    <subcellularLocation>
        <location evidence="1">Membrane</location>
        <topology evidence="1">Multi-pass membrane protein</topology>
    </subcellularLocation>
</comment>
<name>A0A0G4HHX6_9ALVE</name>
<keyword evidence="3 6" id="KW-1133">Transmembrane helix</keyword>
<feature type="transmembrane region" description="Helical" evidence="6">
    <location>
        <begin position="139"/>
        <end position="156"/>
    </location>
</feature>
<feature type="domain" description="Bicarbonate transporter-like transmembrane" evidence="7">
    <location>
        <begin position="2"/>
        <end position="45"/>
    </location>
</feature>
<feature type="region of interest" description="Disordered" evidence="5">
    <location>
        <begin position="45"/>
        <end position="102"/>
    </location>
</feature>
<sequence length="248" mass="27250">AAYTLDLTALSLVTGVLSIFGLPWMCAATVQSLNHVRSMFVYSTEDEDDATGPDSGKTPKGPSQRPFDCESEYDPAVPPPNLVLRESDEGGEEGSQKGTKKKKDVAPKIVACTETRLTGFMTHALILGSVVLLPLLKKIPMPIISGVFLYLGRKVMSGNDFLRRIKDIFADPELLPDDSPYTKLPRRTVLKYTFIQFLLLSLLFTLKIIPSTSLFFPSVIGGLVACRVLLLPRLFKEEDLNILDSVAS</sequence>
<dbReference type="AlphaFoldDB" id="A0A0G4HHX6"/>
<evidence type="ECO:0000256" key="4">
    <source>
        <dbReference type="ARBA" id="ARBA00023136"/>
    </source>
</evidence>
<gene>
    <name evidence="8" type="ORF">Cvel_27742</name>
</gene>
<dbReference type="GO" id="GO:0006820">
    <property type="term" value="P:monoatomic anion transport"/>
    <property type="evidence" value="ECO:0007669"/>
    <property type="project" value="InterPro"/>
</dbReference>
<dbReference type="InterPro" id="IPR003020">
    <property type="entry name" value="HCO3_transpt_euk"/>
</dbReference>
<keyword evidence="2 6" id="KW-0812">Transmembrane</keyword>
<evidence type="ECO:0000256" key="3">
    <source>
        <dbReference type="ARBA" id="ARBA00022989"/>
    </source>
</evidence>
<evidence type="ECO:0000256" key="2">
    <source>
        <dbReference type="ARBA" id="ARBA00022692"/>
    </source>
</evidence>
<accession>A0A0G4HHX6</accession>
<dbReference type="GO" id="GO:0005886">
    <property type="term" value="C:plasma membrane"/>
    <property type="evidence" value="ECO:0007669"/>
    <property type="project" value="TreeGrafter"/>
</dbReference>
<evidence type="ECO:0000256" key="5">
    <source>
        <dbReference type="SAM" id="MobiDB-lite"/>
    </source>
</evidence>
<keyword evidence="4 6" id="KW-0472">Membrane</keyword>
<organism evidence="8">
    <name type="scientific">Chromera velia CCMP2878</name>
    <dbReference type="NCBI Taxonomy" id="1169474"/>
    <lineage>
        <taxon>Eukaryota</taxon>
        <taxon>Sar</taxon>
        <taxon>Alveolata</taxon>
        <taxon>Colpodellida</taxon>
        <taxon>Chromeraceae</taxon>
        <taxon>Chromera</taxon>
    </lineage>
</organism>
<evidence type="ECO:0000256" key="6">
    <source>
        <dbReference type="SAM" id="Phobius"/>
    </source>
</evidence>
<proteinExistence type="predicted"/>
<dbReference type="GO" id="GO:0005452">
    <property type="term" value="F:solute:inorganic anion antiporter activity"/>
    <property type="evidence" value="ECO:0007669"/>
    <property type="project" value="InterPro"/>
</dbReference>
<dbReference type="Pfam" id="PF00955">
    <property type="entry name" value="HCO3_cotransp"/>
    <property type="match status" value="2"/>
</dbReference>
<dbReference type="PANTHER" id="PTHR11453">
    <property type="entry name" value="ANION EXCHANGE PROTEIN"/>
    <property type="match status" value="1"/>
</dbReference>
<protein>
    <recommendedName>
        <fullName evidence="7">Bicarbonate transporter-like transmembrane domain-containing protein</fullName>
    </recommendedName>
</protein>
<dbReference type="VEuPathDB" id="CryptoDB:Cvel_27742"/>
<feature type="transmembrane region" description="Helical" evidence="6">
    <location>
        <begin position="12"/>
        <end position="30"/>
    </location>
</feature>
<feature type="domain" description="Bicarbonate transporter-like transmembrane" evidence="7">
    <location>
        <begin position="105"/>
        <end position="246"/>
    </location>
</feature>
<dbReference type="InterPro" id="IPR011531">
    <property type="entry name" value="HCO3_transpt-like_TM_dom"/>
</dbReference>
<evidence type="ECO:0000313" key="8">
    <source>
        <dbReference type="EMBL" id="CEM43748.1"/>
    </source>
</evidence>
<feature type="transmembrane region" description="Helical" evidence="6">
    <location>
        <begin position="215"/>
        <end position="235"/>
    </location>
</feature>